<keyword evidence="2 6" id="KW-0889">Transcription antitermination</keyword>
<keyword evidence="5 6" id="KW-0804">Transcription</keyword>
<evidence type="ECO:0000259" key="7">
    <source>
        <dbReference type="PROSITE" id="PS51462"/>
    </source>
</evidence>
<evidence type="ECO:0000256" key="5">
    <source>
        <dbReference type="ARBA" id="ARBA00023163"/>
    </source>
</evidence>
<reference evidence="8 9" key="1">
    <citation type="journal article" date="2016" name="Nat. Commun.">
        <title>Thousands of microbial genomes shed light on interconnected biogeochemical processes in an aquifer system.</title>
        <authorList>
            <person name="Anantharaman K."/>
            <person name="Brown C.T."/>
            <person name="Hug L.A."/>
            <person name="Sharon I."/>
            <person name="Castelle C.J."/>
            <person name="Probst A.J."/>
            <person name="Thomas B.C."/>
            <person name="Singh A."/>
            <person name="Wilkins M.J."/>
            <person name="Karaoz U."/>
            <person name="Brodie E.L."/>
            <person name="Williams K.H."/>
            <person name="Hubbard S.S."/>
            <person name="Banfield J.F."/>
        </authorList>
    </citation>
    <scope>NUCLEOTIDE SEQUENCE [LARGE SCALE GENOMIC DNA]</scope>
</reference>
<dbReference type="GO" id="GO:0006353">
    <property type="term" value="P:DNA-templated transcription termination"/>
    <property type="evidence" value="ECO:0007669"/>
    <property type="project" value="UniProtKB-UniRule"/>
</dbReference>
<dbReference type="InterPro" id="IPR015797">
    <property type="entry name" value="NUDIX_hydrolase-like_dom_sf"/>
</dbReference>
<evidence type="ECO:0000256" key="4">
    <source>
        <dbReference type="ARBA" id="ARBA00023015"/>
    </source>
</evidence>
<proteinExistence type="inferred from homology"/>
<dbReference type="PANTHER" id="PTHR11078">
    <property type="entry name" value="N UTILIZATION SUBSTANCE PROTEIN B-RELATED"/>
    <property type="match status" value="1"/>
</dbReference>
<dbReference type="Pfam" id="PF01029">
    <property type="entry name" value="NusB"/>
    <property type="match status" value="1"/>
</dbReference>
<dbReference type="InterPro" id="IPR000086">
    <property type="entry name" value="NUDIX_hydrolase_dom"/>
</dbReference>
<dbReference type="SUPFAM" id="SSF55811">
    <property type="entry name" value="Nudix"/>
    <property type="match status" value="1"/>
</dbReference>
<dbReference type="GO" id="GO:0031564">
    <property type="term" value="P:transcription antitermination"/>
    <property type="evidence" value="ECO:0007669"/>
    <property type="project" value="UniProtKB-KW"/>
</dbReference>
<protein>
    <recommendedName>
        <fullName evidence="6">Transcription antitermination protein NusB</fullName>
    </recommendedName>
    <alternativeName>
        <fullName evidence="6">Antitermination factor NusB</fullName>
    </alternativeName>
</protein>
<comment type="function">
    <text evidence="6">Involved in transcription antitermination. Required for transcription of ribosomal RNA (rRNA) genes. Binds specifically to the boxA antiterminator sequence of the ribosomal RNA (rrn) operons.</text>
</comment>
<accession>A0A1G2PR09</accession>
<dbReference type="PANTHER" id="PTHR11078:SF3">
    <property type="entry name" value="ANTITERMINATION NUSB DOMAIN-CONTAINING PROTEIN"/>
    <property type="match status" value="1"/>
</dbReference>
<evidence type="ECO:0000256" key="3">
    <source>
        <dbReference type="ARBA" id="ARBA00022884"/>
    </source>
</evidence>
<evidence type="ECO:0000256" key="2">
    <source>
        <dbReference type="ARBA" id="ARBA00022814"/>
    </source>
</evidence>
<comment type="similarity">
    <text evidence="1 6">Belongs to the NusB family.</text>
</comment>
<feature type="domain" description="Nudix hydrolase" evidence="7">
    <location>
        <begin position="155"/>
        <end position="288"/>
    </location>
</feature>
<dbReference type="InterPro" id="IPR011605">
    <property type="entry name" value="NusB_fam"/>
</dbReference>
<dbReference type="GO" id="GO:0003723">
    <property type="term" value="F:RNA binding"/>
    <property type="evidence" value="ECO:0007669"/>
    <property type="project" value="UniProtKB-UniRule"/>
</dbReference>
<sequence>MANRHLARSLAMQALYKWDFNGCNNEKIDAAVEYVITEFGPGLEEEGFVKMLVNGVLDKKKEIDTIIEKAAPEWPLEQIAMVDRNVLRVGIYELLFGDRNAVPPKVAINESIELAKSFGGETSGKFINGVLGTIYREIGEPMKDHIKTKPDEDLPEELLVGAALINRNDKDIKVLWLKDKYGFWVFPKGHLTLKDKNSATALKRELKKEIGITDITVGEAVGDIEYVSKSTSKGKSKRKITYFIVETKTDKIEPSENSKIVETRWVFIKDPAPGDYYHDLDSILEKAREILS</sequence>
<dbReference type="AlphaFoldDB" id="A0A1G2PR09"/>
<dbReference type="Gene3D" id="1.10.940.10">
    <property type="entry name" value="NusB-like"/>
    <property type="match status" value="1"/>
</dbReference>
<dbReference type="NCBIfam" id="TIGR01951">
    <property type="entry name" value="nusB"/>
    <property type="match status" value="1"/>
</dbReference>
<evidence type="ECO:0000256" key="6">
    <source>
        <dbReference type="HAMAP-Rule" id="MF_00073"/>
    </source>
</evidence>
<dbReference type="InterPro" id="IPR006027">
    <property type="entry name" value="NusB_RsmB_TIM44"/>
</dbReference>
<gene>
    <name evidence="6" type="primary">nusB</name>
    <name evidence="8" type="ORF">A3A97_01550</name>
</gene>
<dbReference type="PROSITE" id="PS51462">
    <property type="entry name" value="NUDIX"/>
    <property type="match status" value="1"/>
</dbReference>
<dbReference type="HAMAP" id="MF_00073">
    <property type="entry name" value="NusB"/>
    <property type="match status" value="1"/>
</dbReference>
<evidence type="ECO:0000313" key="9">
    <source>
        <dbReference type="Proteomes" id="UP000176951"/>
    </source>
</evidence>
<keyword evidence="3 6" id="KW-0694">RNA-binding</keyword>
<dbReference type="Gene3D" id="3.90.79.10">
    <property type="entry name" value="Nucleoside Triphosphate Pyrophosphohydrolase"/>
    <property type="match status" value="1"/>
</dbReference>
<name>A0A1G2PR09_9BACT</name>
<evidence type="ECO:0000313" key="8">
    <source>
        <dbReference type="EMBL" id="OHA50758.1"/>
    </source>
</evidence>
<organism evidence="8 9">
    <name type="scientific">Candidatus Terrybacteria bacterium RIFCSPLOWO2_01_FULL_40_23</name>
    <dbReference type="NCBI Taxonomy" id="1802366"/>
    <lineage>
        <taxon>Bacteria</taxon>
        <taxon>Candidatus Terryibacteriota</taxon>
    </lineage>
</organism>
<dbReference type="InterPro" id="IPR035926">
    <property type="entry name" value="NusB-like_sf"/>
</dbReference>
<keyword evidence="4 6" id="KW-0805">Transcription regulation</keyword>
<dbReference type="GO" id="GO:0005829">
    <property type="term" value="C:cytosol"/>
    <property type="evidence" value="ECO:0007669"/>
    <property type="project" value="TreeGrafter"/>
</dbReference>
<dbReference type="SUPFAM" id="SSF48013">
    <property type="entry name" value="NusB-like"/>
    <property type="match status" value="1"/>
</dbReference>
<dbReference type="EMBL" id="MHSW01000029">
    <property type="protein sequence ID" value="OHA50758.1"/>
    <property type="molecule type" value="Genomic_DNA"/>
</dbReference>
<dbReference type="Proteomes" id="UP000176951">
    <property type="component" value="Unassembled WGS sequence"/>
</dbReference>
<evidence type="ECO:0000256" key="1">
    <source>
        <dbReference type="ARBA" id="ARBA00005952"/>
    </source>
</evidence>
<dbReference type="Pfam" id="PF00293">
    <property type="entry name" value="NUDIX"/>
    <property type="match status" value="1"/>
</dbReference>
<comment type="caution">
    <text evidence="8">The sequence shown here is derived from an EMBL/GenBank/DDBJ whole genome shotgun (WGS) entry which is preliminary data.</text>
</comment>